<protein>
    <submittedName>
        <fullName evidence="2">Auxin response factor 2</fullName>
    </submittedName>
</protein>
<feature type="compositionally biased region" description="Basic residues" evidence="1">
    <location>
        <begin position="29"/>
        <end position="38"/>
    </location>
</feature>
<dbReference type="EMBL" id="KV010208">
    <property type="protein sequence ID" value="KZV27996.1"/>
    <property type="molecule type" value="Genomic_DNA"/>
</dbReference>
<accession>A0A2Z7B2T2</accession>
<gene>
    <name evidence="2" type="ORF">F511_31274</name>
</gene>
<organism evidence="2 3">
    <name type="scientific">Dorcoceras hygrometricum</name>
    <dbReference type="NCBI Taxonomy" id="472368"/>
    <lineage>
        <taxon>Eukaryota</taxon>
        <taxon>Viridiplantae</taxon>
        <taxon>Streptophyta</taxon>
        <taxon>Embryophyta</taxon>
        <taxon>Tracheophyta</taxon>
        <taxon>Spermatophyta</taxon>
        <taxon>Magnoliopsida</taxon>
        <taxon>eudicotyledons</taxon>
        <taxon>Gunneridae</taxon>
        <taxon>Pentapetalae</taxon>
        <taxon>asterids</taxon>
        <taxon>lamiids</taxon>
        <taxon>Lamiales</taxon>
        <taxon>Gesneriaceae</taxon>
        <taxon>Didymocarpoideae</taxon>
        <taxon>Trichosporeae</taxon>
        <taxon>Loxocarpinae</taxon>
        <taxon>Dorcoceras</taxon>
    </lineage>
</organism>
<evidence type="ECO:0000313" key="2">
    <source>
        <dbReference type="EMBL" id="KZV27996.1"/>
    </source>
</evidence>
<dbReference type="AlphaFoldDB" id="A0A2Z7B2T2"/>
<keyword evidence="3" id="KW-1185">Reference proteome</keyword>
<reference evidence="2 3" key="1">
    <citation type="journal article" date="2015" name="Proc. Natl. Acad. Sci. U.S.A.">
        <title>The resurrection genome of Boea hygrometrica: A blueprint for survival of dehydration.</title>
        <authorList>
            <person name="Xiao L."/>
            <person name="Yang G."/>
            <person name="Zhang L."/>
            <person name="Yang X."/>
            <person name="Zhao S."/>
            <person name="Ji Z."/>
            <person name="Zhou Q."/>
            <person name="Hu M."/>
            <person name="Wang Y."/>
            <person name="Chen M."/>
            <person name="Xu Y."/>
            <person name="Jin H."/>
            <person name="Xiao X."/>
            <person name="Hu G."/>
            <person name="Bao F."/>
            <person name="Hu Y."/>
            <person name="Wan P."/>
            <person name="Li L."/>
            <person name="Deng X."/>
            <person name="Kuang T."/>
            <person name="Xiang C."/>
            <person name="Zhu J.K."/>
            <person name="Oliver M.J."/>
            <person name="He Y."/>
        </authorList>
    </citation>
    <scope>NUCLEOTIDE SEQUENCE [LARGE SCALE GENOMIC DNA]</scope>
    <source>
        <strain evidence="3">cv. XS01</strain>
    </source>
</reference>
<evidence type="ECO:0000313" key="3">
    <source>
        <dbReference type="Proteomes" id="UP000250235"/>
    </source>
</evidence>
<name>A0A2Z7B2T2_9LAMI</name>
<feature type="region of interest" description="Disordered" evidence="1">
    <location>
        <begin position="1"/>
        <end position="38"/>
    </location>
</feature>
<evidence type="ECO:0000256" key="1">
    <source>
        <dbReference type="SAM" id="MobiDB-lite"/>
    </source>
</evidence>
<dbReference type="Proteomes" id="UP000250235">
    <property type="component" value="Unassembled WGS sequence"/>
</dbReference>
<proteinExistence type="predicted"/>
<feature type="region of interest" description="Disordered" evidence="1">
    <location>
        <begin position="57"/>
        <end position="120"/>
    </location>
</feature>
<feature type="compositionally biased region" description="Pro residues" evidence="1">
    <location>
        <begin position="111"/>
        <end position="120"/>
    </location>
</feature>
<sequence>MKISRTMAESPRRNGWNEISDGGGDVRDGRRRRRRGRKEKYKLKSFWDTASRGLTTFVTPKPHFRTNPSDHGKASSNIAHDPLDSIGYPRTMASGESSTTKHRLLHASGPHPTPPPDDPN</sequence>